<reference evidence="2" key="1">
    <citation type="submission" date="2019-07" db="EMBL/GenBank/DDBJ databases">
        <title>Bacillus alkalisoli sp. nov. isolated from saline soil.</title>
        <authorList>
            <person name="Sun J.-Q."/>
            <person name="Xu L."/>
        </authorList>
    </citation>
    <scope>NUCLEOTIDE SEQUENCE [LARGE SCALE GENOMIC DNA]</scope>
    <source>
        <strain evidence="2">M4U3P1</strain>
    </source>
</reference>
<dbReference type="RefSeq" id="WP_176008293.1">
    <property type="nucleotide sequence ID" value="NZ_CP041372.2"/>
</dbReference>
<protein>
    <submittedName>
        <fullName evidence="1">Uncharacterized protein</fullName>
    </submittedName>
</protein>
<dbReference type="AlphaFoldDB" id="A0A859FAD6"/>
<organism evidence="1 2">
    <name type="scientific">Paenalkalicoccus suaedae</name>
    <dbReference type="NCBI Taxonomy" id="2592382"/>
    <lineage>
        <taxon>Bacteria</taxon>
        <taxon>Bacillati</taxon>
        <taxon>Bacillota</taxon>
        <taxon>Bacilli</taxon>
        <taxon>Bacillales</taxon>
        <taxon>Bacillaceae</taxon>
        <taxon>Paenalkalicoccus</taxon>
    </lineage>
</organism>
<dbReference type="EMBL" id="CP041372">
    <property type="protein sequence ID" value="QKS70253.1"/>
    <property type="molecule type" value="Genomic_DNA"/>
</dbReference>
<evidence type="ECO:0000313" key="1">
    <source>
        <dbReference type="EMBL" id="QKS70253.1"/>
    </source>
</evidence>
<proteinExistence type="predicted"/>
<dbReference type="Proteomes" id="UP000318138">
    <property type="component" value="Chromosome"/>
</dbReference>
<name>A0A859FAD6_9BACI</name>
<gene>
    <name evidence="1" type="ORF">FLK61_26190</name>
</gene>
<sequence length="161" mass="18828">MNPLTLQVELKKRFEREFANLRLERPDEGGRDVALQIFKQHLPANKKTSKDEKDSHYPCLIIQLDEGEISSEDEPQEVSVIFMAGVYDEQDDYQGYQDAFLIIDRVFNSLQKDRYIKGTYQAMLPMKWAYHSENAMPYFFTGLFVSFEAPKAMRQDVEAMI</sequence>
<evidence type="ECO:0000313" key="2">
    <source>
        <dbReference type="Proteomes" id="UP000318138"/>
    </source>
</evidence>
<dbReference type="KEGG" id="psua:FLK61_26190"/>
<keyword evidence="2" id="KW-1185">Reference proteome</keyword>
<accession>A0A859FAD6</accession>